<reference evidence="1" key="2">
    <citation type="journal article" date="2020" name="Nat. Commun.">
        <title>Large-scale genome sequencing of mycorrhizal fungi provides insights into the early evolution of symbiotic traits.</title>
        <authorList>
            <person name="Miyauchi S."/>
            <person name="Kiss E."/>
            <person name="Kuo A."/>
            <person name="Drula E."/>
            <person name="Kohler A."/>
            <person name="Sanchez-Garcia M."/>
            <person name="Morin E."/>
            <person name="Andreopoulos B."/>
            <person name="Barry K.W."/>
            <person name="Bonito G."/>
            <person name="Buee M."/>
            <person name="Carver A."/>
            <person name="Chen C."/>
            <person name="Cichocki N."/>
            <person name="Clum A."/>
            <person name="Culley D."/>
            <person name="Crous P.W."/>
            <person name="Fauchery L."/>
            <person name="Girlanda M."/>
            <person name="Hayes R.D."/>
            <person name="Keri Z."/>
            <person name="LaButti K."/>
            <person name="Lipzen A."/>
            <person name="Lombard V."/>
            <person name="Magnuson J."/>
            <person name="Maillard F."/>
            <person name="Murat C."/>
            <person name="Nolan M."/>
            <person name="Ohm R.A."/>
            <person name="Pangilinan J."/>
            <person name="Pereira M.F."/>
            <person name="Perotto S."/>
            <person name="Peter M."/>
            <person name="Pfister S."/>
            <person name="Riley R."/>
            <person name="Sitrit Y."/>
            <person name="Stielow J.B."/>
            <person name="Szollosi G."/>
            <person name="Zifcakova L."/>
            <person name="Stursova M."/>
            <person name="Spatafora J.W."/>
            <person name="Tedersoo L."/>
            <person name="Vaario L.M."/>
            <person name="Yamada A."/>
            <person name="Yan M."/>
            <person name="Wang P."/>
            <person name="Xu J."/>
            <person name="Bruns T."/>
            <person name="Baldrian P."/>
            <person name="Vilgalys R."/>
            <person name="Dunand C."/>
            <person name="Henrissat B."/>
            <person name="Grigoriev I.V."/>
            <person name="Hibbett D."/>
            <person name="Nagy L.G."/>
            <person name="Martin F.M."/>
        </authorList>
    </citation>
    <scope>NUCLEOTIDE SEQUENCE</scope>
    <source>
        <strain evidence="1">BED1</strain>
    </source>
</reference>
<protein>
    <submittedName>
        <fullName evidence="1">Uncharacterized protein</fullName>
    </submittedName>
</protein>
<accession>A0AAD4G7B0</accession>
<organism evidence="1 2">
    <name type="scientific">Boletus edulis BED1</name>
    <dbReference type="NCBI Taxonomy" id="1328754"/>
    <lineage>
        <taxon>Eukaryota</taxon>
        <taxon>Fungi</taxon>
        <taxon>Dikarya</taxon>
        <taxon>Basidiomycota</taxon>
        <taxon>Agaricomycotina</taxon>
        <taxon>Agaricomycetes</taxon>
        <taxon>Agaricomycetidae</taxon>
        <taxon>Boletales</taxon>
        <taxon>Boletineae</taxon>
        <taxon>Boletaceae</taxon>
        <taxon>Boletoideae</taxon>
        <taxon>Boletus</taxon>
    </lineage>
</organism>
<dbReference type="Proteomes" id="UP001194468">
    <property type="component" value="Unassembled WGS sequence"/>
</dbReference>
<sequence>MPSTDTWSTVYPAPDPEHGFPGACSVHGLVSGAHPHCAAASRREGRLVRWTCRRRRLLGRRMAAPRHVYTHVPSTPSLDWKKLRVEGTKSHRQIEYADAFRALGTDLPEPRGWFPPAECCHIPYDAVHSHF</sequence>
<comment type="caution">
    <text evidence="1">The sequence shown here is derived from an EMBL/GenBank/DDBJ whole genome shotgun (WGS) entry which is preliminary data.</text>
</comment>
<evidence type="ECO:0000313" key="2">
    <source>
        <dbReference type="Proteomes" id="UP001194468"/>
    </source>
</evidence>
<evidence type="ECO:0000313" key="1">
    <source>
        <dbReference type="EMBL" id="KAF8425429.1"/>
    </source>
</evidence>
<keyword evidence="2" id="KW-1185">Reference proteome</keyword>
<reference evidence="1" key="1">
    <citation type="submission" date="2019-10" db="EMBL/GenBank/DDBJ databases">
        <authorList>
            <consortium name="DOE Joint Genome Institute"/>
            <person name="Kuo A."/>
            <person name="Miyauchi S."/>
            <person name="Kiss E."/>
            <person name="Drula E."/>
            <person name="Kohler A."/>
            <person name="Sanchez-Garcia M."/>
            <person name="Andreopoulos B."/>
            <person name="Barry K.W."/>
            <person name="Bonito G."/>
            <person name="Buee M."/>
            <person name="Carver A."/>
            <person name="Chen C."/>
            <person name="Cichocki N."/>
            <person name="Clum A."/>
            <person name="Culley D."/>
            <person name="Crous P.W."/>
            <person name="Fauchery L."/>
            <person name="Girlanda M."/>
            <person name="Hayes R."/>
            <person name="Keri Z."/>
            <person name="LaButti K."/>
            <person name="Lipzen A."/>
            <person name="Lombard V."/>
            <person name="Magnuson J."/>
            <person name="Maillard F."/>
            <person name="Morin E."/>
            <person name="Murat C."/>
            <person name="Nolan M."/>
            <person name="Ohm R."/>
            <person name="Pangilinan J."/>
            <person name="Pereira M."/>
            <person name="Perotto S."/>
            <person name="Peter M."/>
            <person name="Riley R."/>
            <person name="Sitrit Y."/>
            <person name="Stielow B."/>
            <person name="Szollosi G."/>
            <person name="Zifcakova L."/>
            <person name="Stursova M."/>
            <person name="Spatafora J.W."/>
            <person name="Tedersoo L."/>
            <person name="Vaario L.-M."/>
            <person name="Yamada A."/>
            <person name="Yan M."/>
            <person name="Wang P."/>
            <person name="Xu J."/>
            <person name="Bruns T."/>
            <person name="Baldrian P."/>
            <person name="Vilgalys R."/>
            <person name="Henrissat B."/>
            <person name="Grigoriev I.V."/>
            <person name="Hibbett D."/>
            <person name="Nagy L.G."/>
            <person name="Martin F.M."/>
        </authorList>
    </citation>
    <scope>NUCLEOTIDE SEQUENCE</scope>
    <source>
        <strain evidence="1">BED1</strain>
    </source>
</reference>
<proteinExistence type="predicted"/>
<dbReference type="EMBL" id="WHUW01000094">
    <property type="protein sequence ID" value="KAF8425429.1"/>
    <property type="molecule type" value="Genomic_DNA"/>
</dbReference>
<name>A0AAD4G7B0_BOLED</name>
<dbReference type="AlphaFoldDB" id="A0AAD4G7B0"/>
<gene>
    <name evidence="1" type="ORF">L210DRAFT_3765311</name>
</gene>